<organism evidence="9 10">
    <name type="scientific">Pseudonocardia oroxyli</name>
    <dbReference type="NCBI Taxonomy" id="366584"/>
    <lineage>
        <taxon>Bacteria</taxon>
        <taxon>Bacillati</taxon>
        <taxon>Actinomycetota</taxon>
        <taxon>Actinomycetes</taxon>
        <taxon>Pseudonocardiales</taxon>
        <taxon>Pseudonocardiaceae</taxon>
        <taxon>Pseudonocardia</taxon>
    </lineage>
</organism>
<dbReference type="OrthoDB" id="9812701at2"/>
<reference evidence="9 10" key="1">
    <citation type="submission" date="2016-10" db="EMBL/GenBank/DDBJ databases">
        <authorList>
            <person name="de Groot N.N."/>
        </authorList>
    </citation>
    <scope>NUCLEOTIDE SEQUENCE [LARGE SCALE GENOMIC DNA]</scope>
    <source>
        <strain evidence="9 10">CGMCC 4.3143</strain>
    </source>
</reference>
<evidence type="ECO:0000256" key="5">
    <source>
        <dbReference type="ARBA" id="ARBA00022989"/>
    </source>
</evidence>
<evidence type="ECO:0000313" key="9">
    <source>
        <dbReference type="EMBL" id="SDG39913.1"/>
    </source>
</evidence>
<evidence type="ECO:0000256" key="4">
    <source>
        <dbReference type="ARBA" id="ARBA00022692"/>
    </source>
</evidence>
<dbReference type="RefSeq" id="WP_093086149.1">
    <property type="nucleotide sequence ID" value="NZ_FNBE01000011.1"/>
</dbReference>
<dbReference type="GO" id="GO:0005886">
    <property type="term" value="C:plasma membrane"/>
    <property type="evidence" value="ECO:0007669"/>
    <property type="project" value="UniProtKB-SubCell"/>
</dbReference>
<keyword evidence="5 7" id="KW-1133">Transmembrane helix</keyword>
<gene>
    <name evidence="9" type="ORF">SAMN05216377_111168</name>
</gene>
<comment type="similarity">
    <text evidence="7">Belongs to the binding-protein-dependent transport system permease family.</text>
</comment>
<proteinExistence type="inferred from homology"/>
<keyword evidence="4 7" id="KW-0812">Transmembrane</keyword>
<dbReference type="EMBL" id="FNBE01000011">
    <property type="protein sequence ID" value="SDG39913.1"/>
    <property type="molecule type" value="Genomic_DNA"/>
</dbReference>
<sequence>MTEVLAAVPTAPAPAPAPATPARPSTRWRVWLPALPFALLALLTVVARLVVPFDPETVVAPANLEPGGAHLFGTDATGMDVFSRTVAATQVNLVMAVLVTIMATAIGLALGLVLGMNEAAGGVRGLLGRGMNRFTDLTDAVPPLIVGVVVVGLFGPSIVSLSVALALILMPNQVRLTRAEVLKVRGDAYVDAARMAGLSPWQVMVRHVLPNSARPAIENSSNIFGVSIIVSASLGFLGVGLNPPTPEWGVMISTGMSDVMLGGWWTTLFPALALCVAVASAALLTGVITRLTRSPGH</sequence>
<dbReference type="CDD" id="cd06261">
    <property type="entry name" value="TM_PBP2"/>
    <property type="match status" value="1"/>
</dbReference>
<feature type="transmembrane region" description="Helical" evidence="7">
    <location>
        <begin position="29"/>
        <end position="51"/>
    </location>
</feature>
<dbReference type="STRING" id="366584.SAMN05216377_111168"/>
<feature type="transmembrane region" description="Helical" evidence="7">
    <location>
        <begin position="262"/>
        <end position="288"/>
    </location>
</feature>
<dbReference type="AlphaFoldDB" id="A0A1G7TXF3"/>
<evidence type="ECO:0000256" key="7">
    <source>
        <dbReference type="RuleBase" id="RU363032"/>
    </source>
</evidence>
<comment type="subcellular location">
    <subcellularLocation>
        <location evidence="1 7">Cell membrane</location>
        <topology evidence="1 7">Multi-pass membrane protein</topology>
    </subcellularLocation>
</comment>
<keyword evidence="3" id="KW-1003">Cell membrane</keyword>
<evidence type="ECO:0000259" key="8">
    <source>
        <dbReference type="PROSITE" id="PS50928"/>
    </source>
</evidence>
<protein>
    <submittedName>
        <fullName evidence="9">Peptide/nickel transport system permease protein</fullName>
    </submittedName>
</protein>
<accession>A0A1G7TXF3</accession>
<dbReference type="PANTHER" id="PTHR43386">
    <property type="entry name" value="OLIGOPEPTIDE TRANSPORT SYSTEM PERMEASE PROTEIN APPC"/>
    <property type="match status" value="1"/>
</dbReference>
<evidence type="ECO:0000256" key="2">
    <source>
        <dbReference type="ARBA" id="ARBA00022448"/>
    </source>
</evidence>
<evidence type="ECO:0000256" key="3">
    <source>
        <dbReference type="ARBA" id="ARBA00022475"/>
    </source>
</evidence>
<dbReference type="SUPFAM" id="SSF161098">
    <property type="entry name" value="MetI-like"/>
    <property type="match status" value="1"/>
</dbReference>
<feature type="domain" description="ABC transmembrane type-1" evidence="8">
    <location>
        <begin position="89"/>
        <end position="285"/>
    </location>
</feature>
<dbReference type="InterPro" id="IPR035906">
    <property type="entry name" value="MetI-like_sf"/>
</dbReference>
<dbReference type="InterPro" id="IPR050366">
    <property type="entry name" value="BP-dependent_transpt_permease"/>
</dbReference>
<evidence type="ECO:0000256" key="6">
    <source>
        <dbReference type="ARBA" id="ARBA00023136"/>
    </source>
</evidence>
<dbReference type="GO" id="GO:0055085">
    <property type="term" value="P:transmembrane transport"/>
    <property type="evidence" value="ECO:0007669"/>
    <property type="project" value="InterPro"/>
</dbReference>
<evidence type="ECO:0000256" key="1">
    <source>
        <dbReference type="ARBA" id="ARBA00004651"/>
    </source>
</evidence>
<dbReference type="PANTHER" id="PTHR43386:SF1">
    <property type="entry name" value="D,D-DIPEPTIDE TRANSPORT SYSTEM PERMEASE PROTEIN DDPC-RELATED"/>
    <property type="match status" value="1"/>
</dbReference>
<dbReference type="Proteomes" id="UP000198967">
    <property type="component" value="Unassembled WGS sequence"/>
</dbReference>
<feature type="transmembrane region" description="Helical" evidence="7">
    <location>
        <begin position="144"/>
        <end position="169"/>
    </location>
</feature>
<feature type="transmembrane region" description="Helical" evidence="7">
    <location>
        <begin position="93"/>
        <end position="116"/>
    </location>
</feature>
<keyword evidence="6 7" id="KW-0472">Membrane</keyword>
<dbReference type="InterPro" id="IPR000515">
    <property type="entry name" value="MetI-like"/>
</dbReference>
<dbReference type="Pfam" id="PF00528">
    <property type="entry name" value="BPD_transp_1"/>
    <property type="match status" value="1"/>
</dbReference>
<dbReference type="Gene3D" id="1.10.3720.10">
    <property type="entry name" value="MetI-like"/>
    <property type="match status" value="1"/>
</dbReference>
<keyword evidence="10" id="KW-1185">Reference proteome</keyword>
<name>A0A1G7TXF3_PSEOR</name>
<feature type="transmembrane region" description="Helical" evidence="7">
    <location>
        <begin position="223"/>
        <end position="242"/>
    </location>
</feature>
<evidence type="ECO:0000313" key="10">
    <source>
        <dbReference type="Proteomes" id="UP000198967"/>
    </source>
</evidence>
<dbReference type="PROSITE" id="PS50928">
    <property type="entry name" value="ABC_TM1"/>
    <property type="match status" value="1"/>
</dbReference>
<keyword evidence="2 7" id="KW-0813">Transport</keyword>